<accession>A0A7C2R4V6</accession>
<evidence type="ECO:0000259" key="1">
    <source>
        <dbReference type="Pfam" id="PF13391"/>
    </source>
</evidence>
<comment type="caution">
    <text evidence="2">The sequence shown here is derived from an EMBL/GenBank/DDBJ whole genome shotgun (WGS) entry which is preliminary data.</text>
</comment>
<gene>
    <name evidence="2" type="ORF">ENO10_07725</name>
</gene>
<keyword evidence="2" id="KW-0540">Nuclease</keyword>
<feature type="domain" description="HNH nuclease" evidence="1">
    <location>
        <begin position="202"/>
        <end position="251"/>
    </location>
</feature>
<dbReference type="EMBL" id="DSEE01000559">
    <property type="protein sequence ID" value="HER41093.1"/>
    <property type="molecule type" value="Genomic_DNA"/>
</dbReference>
<dbReference type="AlphaFoldDB" id="A0A7C2R4V6"/>
<dbReference type="Pfam" id="PF13391">
    <property type="entry name" value="HNH_2"/>
    <property type="match status" value="1"/>
</dbReference>
<dbReference type="InterPro" id="IPR003615">
    <property type="entry name" value="HNH_nuc"/>
</dbReference>
<keyword evidence="2" id="KW-0378">Hydrolase</keyword>
<dbReference type="GO" id="GO:0004519">
    <property type="term" value="F:endonuclease activity"/>
    <property type="evidence" value="ECO:0007669"/>
    <property type="project" value="UniProtKB-KW"/>
</dbReference>
<protein>
    <submittedName>
        <fullName evidence="2">HNH endonuclease</fullName>
    </submittedName>
</protein>
<keyword evidence="2" id="KW-0255">Endonuclease</keyword>
<proteinExistence type="predicted"/>
<sequence>MSVQPKEEQSIRLKAFDWLGEQVEIHGDVLPRQILADGFEFEGNRIPLIGPQGIFKPRVFQKIPLSITTTFSGPYNDSFDPDGLLQYRYRGTDPNHRDNIGLKLAGKYRVPLIYFHAVVPGKYLAVWPIYIVKFDDAALTFTVVVDDATFVNRDTQEDWNILRTVDSGTDDSRRKYITTSVLQRLHQRSFRERVLRAYRGQCAFCRLRHEELLDAAHIIPDNDPGGDPVVTNGMALCKIHHAAFDKYFLGVRPDYMIEVRRDILLEHDGPMLQHGLKELHQKKIILPTKKMQRPDPELLDQRYMIFRKAV</sequence>
<dbReference type="Proteomes" id="UP000885753">
    <property type="component" value="Unassembled WGS sequence"/>
</dbReference>
<evidence type="ECO:0000313" key="2">
    <source>
        <dbReference type="EMBL" id="HER41093.1"/>
    </source>
</evidence>
<organism evidence="2">
    <name type="scientific">Salinimicrobium catena</name>
    <dbReference type="NCBI Taxonomy" id="390640"/>
    <lineage>
        <taxon>Bacteria</taxon>
        <taxon>Pseudomonadati</taxon>
        <taxon>Bacteroidota</taxon>
        <taxon>Flavobacteriia</taxon>
        <taxon>Flavobacteriales</taxon>
        <taxon>Flavobacteriaceae</taxon>
        <taxon>Salinimicrobium</taxon>
    </lineage>
</organism>
<reference evidence="2" key="1">
    <citation type="journal article" date="2020" name="mSystems">
        <title>Genome- and Community-Level Interaction Insights into Carbon Utilization and Element Cycling Functions of Hydrothermarchaeota in Hydrothermal Sediment.</title>
        <authorList>
            <person name="Zhou Z."/>
            <person name="Liu Y."/>
            <person name="Xu W."/>
            <person name="Pan J."/>
            <person name="Luo Z.H."/>
            <person name="Li M."/>
        </authorList>
    </citation>
    <scope>NUCLEOTIDE SEQUENCE [LARGE SCALE GENOMIC DNA]</scope>
    <source>
        <strain evidence="2">SpSt-1235</strain>
    </source>
</reference>
<name>A0A7C2R4V6_9FLAO</name>